<dbReference type="Proteomes" id="UP000242222">
    <property type="component" value="Unassembled WGS sequence"/>
</dbReference>
<name>A0A1I4UG25_9GAMM</name>
<dbReference type="STRING" id="1367852.SAMN05216516_101102"/>
<dbReference type="GO" id="GO:0015807">
    <property type="term" value="P:L-amino acid transport"/>
    <property type="evidence" value="ECO:0007669"/>
    <property type="project" value="TreeGrafter"/>
</dbReference>
<dbReference type="Gene3D" id="3.40.50.300">
    <property type="entry name" value="P-loop containing nucleotide triphosphate hydrolases"/>
    <property type="match status" value="1"/>
</dbReference>
<dbReference type="SMART" id="SM00382">
    <property type="entry name" value="AAA"/>
    <property type="match status" value="1"/>
</dbReference>
<comment type="similarity">
    <text evidence="1">Belongs to the ABC transporter superfamily. Drug exporter-2 (TC 3.A.1.117) family.</text>
</comment>
<dbReference type="InterPro" id="IPR052156">
    <property type="entry name" value="BCAA_Transport_ATP-bd_LivF"/>
</dbReference>
<keyword evidence="5" id="KW-0029">Amino-acid transport</keyword>
<protein>
    <submittedName>
        <fullName evidence="7">ABC-type branched-chain amino acid transport system, ATPase component</fullName>
    </submittedName>
</protein>
<keyword evidence="2" id="KW-0813">Transport</keyword>
<dbReference type="InterPro" id="IPR003439">
    <property type="entry name" value="ABC_transporter-like_ATP-bd"/>
</dbReference>
<evidence type="ECO:0000313" key="7">
    <source>
        <dbReference type="EMBL" id="SFM87801.1"/>
    </source>
</evidence>
<evidence type="ECO:0000256" key="4">
    <source>
        <dbReference type="ARBA" id="ARBA00022840"/>
    </source>
</evidence>
<evidence type="ECO:0000313" key="8">
    <source>
        <dbReference type="Proteomes" id="UP000242222"/>
    </source>
</evidence>
<dbReference type="AlphaFoldDB" id="A0A1I4UG25"/>
<keyword evidence="4" id="KW-0067">ATP-binding</keyword>
<accession>A0A1I4UG25</accession>
<evidence type="ECO:0000256" key="2">
    <source>
        <dbReference type="ARBA" id="ARBA00022448"/>
    </source>
</evidence>
<dbReference type="PANTHER" id="PTHR43820:SF5">
    <property type="entry name" value="HIGH-AFFINITY BRANCHED-CHAIN AMINO ACID TRANSPORT ATP-BINDING PROTEIN"/>
    <property type="match status" value="1"/>
</dbReference>
<organism evidence="7 8">
    <name type="scientific">Izhakiella capsodis</name>
    <dbReference type="NCBI Taxonomy" id="1367852"/>
    <lineage>
        <taxon>Bacteria</taxon>
        <taxon>Pseudomonadati</taxon>
        <taxon>Pseudomonadota</taxon>
        <taxon>Gammaproteobacteria</taxon>
        <taxon>Enterobacterales</taxon>
        <taxon>Erwiniaceae</taxon>
        <taxon>Izhakiella</taxon>
    </lineage>
</organism>
<dbReference type="GO" id="GO:0016887">
    <property type="term" value="F:ATP hydrolysis activity"/>
    <property type="evidence" value="ECO:0007669"/>
    <property type="project" value="InterPro"/>
</dbReference>
<evidence type="ECO:0000256" key="3">
    <source>
        <dbReference type="ARBA" id="ARBA00022741"/>
    </source>
</evidence>
<dbReference type="PROSITE" id="PS50893">
    <property type="entry name" value="ABC_TRANSPORTER_2"/>
    <property type="match status" value="1"/>
</dbReference>
<dbReference type="SUPFAM" id="SSF52540">
    <property type="entry name" value="P-loop containing nucleoside triphosphate hydrolases"/>
    <property type="match status" value="1"/>
</dbReference>
<keyword evidence="3" id="KW-0547">Nucleotide-binding</keyword>
<dbReference type="EMBL" id="FOVC01000001">
    <property type="protein sequence ID" value="SFM87801.1"/>
    <property type="molecule type" value="Genomic_DNA"/>
</dbReference>
<dbReference type="InterPro" id="IPR027417">
    <property type="entry name" value="P-loop_NTPase"/>
</dbReference>
<sequence length="239" mass="26346">MLSVRSVNQFYGKQPVLRDIDLDLLPGTCTAIIGRSGTGKTTLVNCIMGRLPINSGSITWHQAGSPPANLLNQPGETRAAMGIGCLSQRSQIFTQMTVEENLLIALLAGVQQRTIPPMLYQLFPVLFSLRHQRSGQLPADLQRQLALARALVPQPQLLILDDPTGGMSPRREEEMVTLIHRLNHDFGLTILLLQQRLSLIQRVADHFLLLHVAYGQHIAHGMNQGNLRKPLRSCESGSG</sequence>
<keyword evidence="8" id="KW-1185">Reference proteome</keyword>
<evidence type="ECO:0000256" key="5">
    <source>
        <dbReference type="ARBA" id="ARBA00022970"/>
    </source>
</evidence>
<reference evidence="8" key="1">
    <citation type="submission" date="2016-10" db="EMBL/GenBank/DDBJ databases">
        <authorList>
            <person name="Varghese N."/>
            <person name="Submissions S."/>
        </authorList>
    </citation>
    <scope>NUCLEOTIDE SEQUENCE [LARGE SCALE GENOMIC DNA]</scope>
    <source>
        <strain evidence="8">N6PO6</strain>
    </source>
</reference>
<dbReference type="GO" id="GO:0005524">
    <property type="term" value="F:ATP binding"/>
    <property type="evidence" value="ECO:0007669"/>
    <property type="project" value="UniProtKB-KW"/>
</dbReference>
<dbReference type="Pfam" id="PF00005">
    <property type="entry name" value="ABC_tran"/>
    <property type="match status" value="1"/>
</dbReference>
<evidence type="ECO:0000256" key="1">
    <source>
        <dbReference type="ARBA" id="ARBA00006526"/>
    </source>
</evidence>
<dbReference type="GO" id="GO:0015658">
    <property type="term" value="F:branched-chain amino acid transmembrane transporter activity"/>
    <property type="evidence" value="ECO:0007669"/>
    <property type="project" value="TreeGrafter"/>
</dbReference>
<dbReference type="PANTHER" id="PTHR43820">
    <property type="entry name" value="HIGH-AFFINITY BRANCHED-CHAIN AMINO ACID TRANSPORT ATP-BINDING PROTEIN LIVF"/>
    <property type="match status" value="1"/>
</dbReference>
<evidence type="ECO:0000259" key="6">
    <source>
        <dbReference type="PROSITE" id="PS50893"/>
    </source>
</evidence>
<proteinExistence type="inferred from homology"/>
<dbReference type="RefSeq" id="WP_092873710.1">
    <property type="nucleotide sequence ID" value="NZ_FOVC01000001.1"/>
</dbReference>
<dbReference type="InterPro" id="IPR003593">
    <property type="entry name" value="AAA+_ATPase"/>
</dbReference>
<feature type="domain" description="ABC transporter" evidence="6">
    <location>
        <begin position="2"/>
        <end position="239"/>
    </location>
</feature>
<dbReference type="OrthoDB" id="9776369at2"/>
<gene>
    <name evidence="7" type="ORF">SAMN05216516_101102</name>
</gene>